<dbReference type="InterPro" id="IPR036249">
    <property type="entry name" value="Thioredoxin-like_sf"/>
</dbReference>
<dbReference type="Gene3D" id="3.40.30.10">
    <property type="entry name" value="Glutaredoxin"/>
    <property type="match status" value="1"/>
</dbReference>
<name>A0A437Q956_9GAMM</name>
<evidence type="ECO:0000259" key="1">
    <source>
        <dbReference type="PROSITE" id="PS50404"/>
    </source>
</evidence>
<organism evidence="2 3">
    <name type="scientific">Neptunomonas marina</name>
    <dbReference type="NCBI Taxonomy" id="1815562"/>
    <lineage>
        <taxon>Bacteria</taxon>
        <taxon>Pseudomonadati</taxon>
        <taxon>Pseudomonadota</taxon>
        <taxon>Gammaproteobacteria</taxon>
        <taxon>Oceanospirillales</taxon>
        <taxon>Oceanospirillaceae</taxon>
        <taxon>Neptunomonas</taxon>
    </lineage>
</organism>
<dbReference type="AlphaFoldDB" id="A0A437Q956"/>
<dbReference type="RefSeq" id="WP_127693812.1">
    <property type="nucleotide sequence ID" value="NZ_SACQ01000003.1"/>
</dbReference>
<dbReference type="InterPro" id="IPR004045">
    <property type="entry name" value="Glutathione_S-Trfase_N"/>
</dbReference>
<keyword evidence="2" id="KW-0808">Transferase</keyword>
<dbReference type="Gene3D" id="1.20.1050.10">
    <property type="match status" value="1"/>
</dbReference>
<proteinExistence type="predicted"/>
<dbReference type="PANTHER" id="PTHR43968">
    <property type="match status" value="1"/>
</dbReference>
<dbReference type="CDD" id="cd03196">
    <property type="entry name" value="GST_C_5"/>
    <property type="match status" value="1"/>
</dbReference>
<dbReference type="SUPFAM" id="SSF52833">
    <property type="entry name" value="Thioredoxin-like"/>
    <property type="match status" value="1"/>
</dbReference>
<dbReference type="InterPro" id="IPR050983">
    <property type="entry name" value="GST_Omega/HSP26"/>
</dbReference>
<dbReference type="CDD" id="cd03060">
    <property type="entry name" value="GST_N_Omega_like"/>
    <property type="match status" value="1"/>
</dbReference>
<accession>A0A437Q956</accession>
<dbReference type="PROSITE" id="PS50404">
    <property type="entry name" value="GST_NTER"/>
    <property type="match status" value="1"/>
</dbReference>
<dbReference type="GO" id="GO:0016740">
    <property type="term" value="F:transferase activity"/>
    <property type="evidence" value="ECO:0007669"/>
    <property type="project" value="UniProtKB-KW"/>
</dbReference>
<dbReference type="EMBL" id="SACQ01000003">
    <property type="protein sequence ID" value="RVU30967.1"/>
    <property type="molecule type" value="Genomic_DNA"/>
</dbReference>
<sequence length="222" mass="25334">MTSPILYTFRRCPYAMRARLAIAASTVKVELREIILKNKPAAMLEASPKGTVPVLLDTDGAVVDESLDIMHWALKQSDPEGWLDASYYESGMQLIGQNDTAFKPWLDRYKYADRYPEHPMSYYRDQCADWLSELDHKIASDGGGLLASHYVLADYALFPFVRQCAHVDKAWFNAQHWPALQQWLTHHLESDLFGAIMHKYQPWEAGTQGVMFPQMSESLADC</sequence>
<evidence type="ECO:0000313" key="3">
    <source>
        <dbReference type="Proteomes" id="UP000282818"/>
    </source>
</evidence>
<dbReference type="PANTHER" id="PTHR43968:SF6">
    <property type="entry name" value="GLUTATHIONE S-TRANSFERASE OMEGA"/>
    <property type="match status" value="1"/>
</dbReference>
<dbReference type="InterPro" id="IPR036282">
    <property type="entry name" value="Glutathione-S-Trfase_C_sf"/>
</dbReference>
<dbReference type="Pfam" id="PF13417">
    <property type="entry name" value="GST_N_3"/>
    <property type="match status" value="1"/>
</dbReference>
<evidence type="ECO:0000313" key="2">
    <source>
        <dbReference type="EMBL" id="RVU30967.1"/>
    </source>
</evidence>
<reference evidence="2 3" key="1">
    <citation type="submission" date="2019-01" db="EMBL/GenBank/DDBJ databases">
        <authorList>
            <person name="Chen W.-M."/>
        </authorList>
    </citation>
    <scope>NUCLEOTIDE SEQUENCE [LARGE SCALE GENOMIC DNA]</scope>
    <source>
        <strain evidence="2 3">HPM-16</strain>
    </source>
</reference>
<dbReference type="SUPFAM" id="SSF47616">
    <property type="entry name" value="GST C-terminal domain-like"/>
    <property type="match status" value="1"/>
</dbReference>
<gene>
    <name evidence="2" type="ORF">EOE65_08105</name>
</gene>
<feature type="domain" description="GST N-terminal" evidence="1">
    <location>
        <begin position="2"/>
        <end position="81"/>
    </location>
</feature>
<comment type="caution">
    <text evidence="2">The sequence shown here is derived from an EMBL/GenBank/DDBJ whole genome shotgun (WGS) entry which is preliminary data.</text>
</comment>
<dbReference type="Proteomes" id="UP000282818">
    <property type="component" value="Unassembled WGS sequence"/>
</dbReference>
<protein>
    <submittedName>
        <fullName evidence="2">Glutathione S-transferase</fullName>
    </submittedName>
</protein>
<keyword evidence="3" id="KW-1185">Reference proteome</keyword>
<dbReference type="GO" id="GO:0005737">
    <property type="term" value="C:cytoplasm"/>
    <property type="evidence" value="ECO:0007669"/>
    <property type="project" value="TreeGrafter"/>
</dbReference>